<dbReference type="Pfam" id="PF03960">
    <property type="entry name" value="ArsC"/>
    <property type="match status" value="1"/>
</dbReference>
<dbReference type="InterPro" id="IPR006660">
    <property type="entry name" value="Arsenate_reductase-like"/>
</dbReference>
<evidence type="ECO:0000256" key="3">
    <source>
        <dbReference type="PROSITE-ProRule" id="PRU01282"/>
    </source>
</evidence>
<keyword evidence="2 4" id="KW-0560">Oxidoreductase</keyword>
<dbReference type="CDD" id="cd03034">
    <property type="entry name" value="ArsC_ArsC"/>
    <property type="match status" value="1"/>
</dbReference>
<keyword evidence="6" id="KW-1185">Reference proteome</keyword>
<comment type="caution">
    <text evidence="5">The sequence shown here is derived from an EMBL/GenBank/DDBJ whole genome shotgun (WGS) entry which is preliminary data.</text>
</comment>
<gene>
    <name evidence="5" type="primary">arsC</name>
    <name evidence="5" type="ORF">DZC52_09280</name>
</gene>
<dbReference type="EC" id="1.20.4.1" evidence="4"/>
<protein>
    <recommendedName>
        <fullName evidence="4">Arsenate reductase</fullName>
        <ecNumber evidence="4">1.20.4.1</ecNumber>
    </recommendedName>
</protein>
<dbReference type="AlphaFoldDB" id="A0A3E1K8F8"/>
<dbReference type="Gene3D" id="3.40.30.10">
    <property type="entry name" value="Glutaredoxin"/>
    <property type="match status" value="1"/>
</dbReference>
<dbReference type="InterPro" id="IPR036249">
    <property type="entry name" value="Thioredoxin-like_sf"/>
</dbReference>
<evidence type="ECO:0000256" key="2">
    <source>
        <dbReference type="ARBA" id="ARBA00023002"/>
    </source>
</evidence>
<evidence type="ECO:0000256" key="4">
    <source>
        <dbReference type="RuleBase" id="RU362029"/>
    </source>
</evidence>
<dbReference type="SUPFAM" id="SSF52833">
    <property type="entry name" value="Thioredoxin-like"/>
    <property type="match status" value="1"/>
</dbReference>
<dbReference type="PANTHER" id="PTHR30041">
    <property type="entry name" value="ARSENATE REDUCTASE"/>
    <property type="match status" value="1"/>
</dbReference>
<evidence type="ECO:0000313" key="5">
    <source>
        <dbReference type="EMBL" id="RFF30312.1"/>
    </source>
</evidence>
<dbReference type="Proteomes" id="UP000260351">
    <property type="component" value="Unassembled WGS sequence"/>
</dbReference>
<sequence>MSITIYHNPRCSKSRQTLALIREHGIEPGIVEYLKQPPTPDELKRIIQRLDVPVREVIRSGEAEYRELGLGDESLDDAALIEAICAHPKLLQRPIVVHGDKARIGRPPEAVEDILS</sequence>
<reference evidence="5 6" key="1">
    <citation type="submission" date="2018-08" db="EMBL/GenBank/DDBJ databases">
        <title>Wenzhouxiangella salilacus sp. nov., a novel bacterium isolated from a saline lake in Xinjiang Province, China.</title>
        <authorList>
            <person name="Han S."/>
        </authorList>
    </citation>
    <scope>NUCLEOTIDE SEQUENCE [LARGE SCALE GENOMIC DNA]</scope>
    <source>
        <strain evidence="5 6">XDB06</strain>
    </source>
</reference>
<dbReference type="InterPro" id="IPR006659">
    <property type="entry name" value="Arsenate_reductase"/>
</dbReference>
<dbReference type="OrthoDB" id="9790554at2"/>
<name>A0A3E1K8F8_9GAMM</name>
<organism evidence="5 6">
    <name type="scientific">Wenzhouxiangella sediminis</name>
    <dbReference type="NCBI Taxonomy" id="1792836"/>
    <lineage>
        <taxon>Bacteria</taxon>
        <taxon>Pseudomonadati</taxon>
        <taxon>Pseudomonadota</taxon>
        <taxon>Gammaproteobacteria</taxon>
        <taxon>Chromatiales</taxon>
        <taxon>Wenzhouxiangellaceae</taxon>
        <taxon>Wenzhouxiangella</taxon>
    </lineage>
</organism>
<comment type="similarity">
    <text evidence="1 3 4">Belongs to the ArsC family.</text>
</comment>
<dbReference type="EMBL" id="QUZK01000037">
    <property type="protein sequence ID" value="RFF30312.1"/>
    <property type="molecule type" value="Genomic_DNA"/>
</dbReference>
<proteinExistence type="inferred from homology"/>
<dbReference type="NCBIfam" id="TIGR00014">
    <property type="entry name" value="arsC"/>
    <property type="match status" value="1"/>
</dbReference>
<evidence type="ECO:0000313" key="6">
    <source>
        <dbReference type="Proteomes" id="UP000260351"/>
    </source>
</evidence>
<dbReference type="PANTHER" id="PTHR30041:SF4">
    <property type="entry name" value="ARSENATE REDUCTASE"/>
    <property type="match status" value="1"/>
</dbReference>
<accession>A0A3E1K8F8</accession>
<evidence type="ECO:0000256" key="1">
    <source>
        <dbReference type="ARBA" id="ARBA00007198"/>
    </source>
</evidence>
<dbReference type="GO" id="GO:0008794">
    <property type="term" value="F:arsenate reductase (glutaredoxin) activity"/>
    <property type="evidence" value="ECO:0007669"/>
    <property type="project" value="UniProtKB-UniRule"/>
</dbReference>
<dbReference type="RefSeq" id="WP_116650913.1">
    <property type="nucleotide sequence ID" value="NZ_QUZK01000037.1"/>
</dbReference>
<comment type="catalytic activity">
    <reaction evidence="4">
        <text>[glutaredoxin]-dithiol + arsenate + glutathione + H(+) = glutathionyl-S-S-[glutaredoxin] + arsenite + H2O</text>
        <dbReference type="Rhea" id="RHEA:22016"/>
        <dbReference type="Rhea" id="RHEA-COMP:10729"/>
        <dbReference type="Rhea" id="RHEA-COMP:17668"/>
        <dbReference type="ChEBI" id="CHEBI:15377"/>
        <dbReference type="ChEBI" id="CHEBI:15378"/>
        <dbReference type="ChEBI" id="CHEBI:29242"/>
        <dbReference type="ChEBI" id="CHEBI:29950"/>
        <dbReference type="ChEBI" id="CHEBI:48597"/>
        <dbReference type="ChEBI" id="CHEBI:57925"/>
        <dbReference type="ChEBI" id="CHEBI:146199"/>
        <dbReference type="EC" id="1.20.4.1"/>
    </reaction>
</comment>
<dbReference type="PROSITE" id="PS51353">
    <property type="entry name" value="ARSC"/>
    <property type="match status" value="1"/>
</dbReference>